<dbReference type="InterPro" id="IPR006464">
    <property type="entry name" value="AcTrfase_RimI/Ard1"/>
</dbReference>
<keyword evidence="4" id="KW-0012">Acyltransferase</keyword>
<dbReference type="EMBL" id="MSJL01000005">
    <property type="protein sequence ID" value="OLF50493.1"/>
    <property type="molecule type" value="Genomic_DNA"/>
</dbReference>
<reference evidence="7" key="1">
    <citation type="submission" date="2016-12" db="EMBL/GenBank/DDBJ databases">
        <authorList>
            <person name="Song W.-J."/>
            <person name="Kurnit D.M."/>
        </authorList>
    </citation>
    <scope>NUCLEOTIDE SEQUENCE [LARGE SCALE GENOMIC DNA]</scope>
    <source>
        <strain evidence="7">ATCC 51725</strain>
    </source>
</reference>
<dbReference type="GO" id="GO:0005737">
    <property type="term" value="C:cytoplasm"/>
    <property type="evidence" value="ECO:0007669"/>
    <property type="project" value="UniProtKB-SubCell"/>
</dbReference>
<evidence type="ECO:0000256" key="1">
    <source>
        <dbReference type="ARBA" id="ARBA00005395"/>
    </source>
</evidence>
<evidence type="ECO:0000313" key="8">
    <source>
        <dbReference type="EMBL" id="SUN05559.1"/>
    </source>
</evidence>
<feature type="domain" description="N-acetyltransferase" evidence="6">
    <location>
        <begin position="2"/>
        <end position="144"/>
    </location>
</feature>
<dbReference type="OrthoDB" id="9794566at2"/>
<evidence type="ECO:0000256" key="5">
    <source>
        <dbReference type="RuleBase" id="RU363094"/>
    </source>
</evidence>
<name>A0A1Q8EFE1_STRAI</name>
<dbReference type="CDD" id="cd04301">
    <property type="entry name" value="NAT_SF"/>
    <property type="match status" value="1"/>
</dbReference>
<evidence type="ECO:0000313" key="7">
    <source>
        <dbReference type="EMBL" id="OLF50493.1"/>
    </source>
</evidence>
<dbReference type="NCBIfam" id="TIGR01575">
    <property type="entry name" value="rimI"/>
    <property type="match status" value="1"/>
</dbReference>
<comment type="catalytic activity">
    <reaction evidence="5">
        <text>N-terminal L-alanyl-[ribosomal protein bS18] + acetyl-CoA = N-terminal N(alpha)-acetyl-L-alanyl-[ribosomal protein bS18] + CoA + H(+)</text>
        <dbReference type="Rhea" id="RHEA:43756"/>
        <dbReference type="Rhea" id="RHEA-COMP:10676"/>
        <dbReference type="Rhea" id="RHEA-COMP:10677"/>
        <dbReference type="ChEBI" id="CHEBI:15378"/>
        <dbReference type="ChEBI" id="CHEBI:57287"/>
        <dbReference type="ChEBI" id="CHEBI:57288"/>
        <dbReference type="ChEBI" id="CHEBI:64718"/>
        <dbReference type="ChEBI" id="CHEBI:83683"/>
        <dbReference type="EC" id="2.3.1.266"/>
    </reaction>
</comment>
<accession>A0A1Q8EFE1</accession>
<evidence type="ECO:0000256" key="2">
    <source>
        <dbReference type="ARBA" id="ARBA00022490"/>
    </source>
</evidence>
<dbReference type="PANTHER" id="PTHR43420:SF44">
    <property type="entry name" value="ACETYLTRANSFERASE YPEA"/>
    <property type="match status" value="1"/>
</dbReference>
<comment type="function">
    <text evidence="5">Acetylates the N-terminal alanine of ribosomal protein bS18.</text>
</comment>
<comment type="similarity">
    <text evidence="1 5">Belongs to the acetyltransferase family. RimI subfamily.</text>
</comment>
<dbReference type="EC" id="2.3.1.266" evidence="5"/>
<dbReference type="Pfam" id="PF00583">
    <property type="entry name" value="Acetyltransf_1"/>
    <property type="match status" value="1"/>
</dbReference>
<proteinExistence type="inferred from homology"/>
<evidence type="ECO:0000313" key="9">
    <source>
        <dbReference type="Proteomes" id="UP000186437"/>
    </source>
</evidence>
<dbReference type="InterPro" id="IPR016181">
    <property type="entry name" value="Acyl_CoA_acyltransferase"/>
</dbReference>
<protein>
    <recommendedName>
        <fullName evidence="5">[Ribosomal protein bS18]-alanine N-acetyltransferase</fullName>
        <ecNumber evidence="5">2.3.1.266</ecNumber>
    </recommendedName>
</protein>
<gene>
    <name evidence="7" type="ORF">BU200_01835</name>
    <name evidence="8" type="ORF">NCTC12957_00240</name>
</gene>
<dbReference type="PROSITE" id="PS51186">
    <property type="entry name" value="GNAT"/>
    <property type="match status" value="1"/>
</dbReference>
<sequence length="145" mass="16601">MIEIEQYEGQTDLAPVLYAILADVYAVPPWTIEQIGRDLAQPETVYYLAREGEALLGFLAVQQLVDELEILQLAVRSDVQGQGIAGRLLDCIEPFSGLVFLEVRASNQRARRLYERYGFVEIGRRKDYYHHPTEAAIVMKREKDE</sequence>
<dbReference type="EMBL" id="UHEN01000001">
    <property type="protein sequence ID" value="SUN05559.1"/>
    <property type="molecule type" value="Genomic_DNA"/>
</dbReference>
<organism evidence="7 9">
    <name type="scientific">Streptococcus acidominimus</name>
    <dbReference type="NCBI Taxonomy" id="1326"/>
    <lineage>
        <taxon>Bacteria</taxon>
        <taxon>Bacillati</taxon>
        <taxon>Bacillota</taxon>
        <taxon>Bacilli</taxon>
        <taxon>Lactobacillales</taxon>
        <taxon>Streptococcaceae</taxon>
        <taxon>Streptococcus</taxon>
    </lineage>
</organism>
<dbReference type="Proteomes" id="UP000186437">
    <property type="component" value="Unassembled WGS sequence"/>
</dbReference>
<evidence type="ECO:0000259" key="6">
    <source>
        <dbReference type="PROSITE" id="PS51186"/>
    </source>
</evidence>
<keyword evidence="2 5" id="KW-0963">Cytoplasm</keyword>
<dbReference type="InterPro" id="IPR050680">
    <property type="entry name" value="YpeA/RimI_acetyltransf"/>
</dbReference>
<dbReference type="InterPro" id="IPR000182">
    <property type="entry name" value="GNAT_dom"/>
</dbReference>
<dbReference type="Gene3D" id="3.40.630.30">
    <property type="match status" value="1"/>
</dbReference>
<dbReference type="Proteomes" id="UP000255213">
    <property type="component" value="Unassembled WGS sequence"/>
</dbReference>
<reference evidence="9" key="2">
    <citation type="submission" date="2016-12" db="EMBL/GenBank/DDBJ databases">
        <authorList>
            <person name="Gulvik C.A."/>
        </authorList>
    </citation>
    <scope>NUCLEOTIDE SEQUENCE [LARGE SCALE GENOMIC DNA]</scope>
    <source>
        <strain evidence="9">ATCC 51725</strain>
    </source>
</reference>
<keyword evidence="3 7" id="KW-0808">Transferase</keyword>
<comment type="subcellular location">
    <subcellularLocation>
        <location evidence="5">Cytoplasm</location>
    </subcellularLocation>
</comment>
<evidence type="ECO:0000256" key="3">
    <source>
        <dbReference type="ARBA" id="ARBA00022679"/>
    </source>
</evidence>
<dbReference type="PANTHER" id="PTHR43420">
    <property type="entry name" value="ACETYLTRANSFERASE"/>
    <property type="match status" value="1"/>
</dbReference>
<dbReference type="RefSeq" id="WP_075098532.1">
    <property type="nucleotide sequence ID" value="NZ_MSJL01000005.1"/>
</dbReference>
<evidence type="ECO:0000313" key="10">
    <source>
        <dbReference type="Proteomes" id="UP000255213"/>
    </source>
</evidence>
<reference evidence="8 10" key="3">
    <citation type="submission" date="2018-06" db="EMBL/GenBank/DDBJ databases">
        <authorList>
            <consortium name="Pathogen Informatics"/>
            <person name="Doyle S."/>
        </authorList>
    </citation>
    <scope>NUCLEOTIDE SEQUENCE [LARGE SCALE GENOMIC DNA]</scope>
    <source>
        <strain evidence="8 10">NCTC12957</strain>
    </source>
</reference>
<dbReference type="SUPFAM" id="SSF55729">
    <property type="entry name" value="Acyl-CoA N-acyltransferases (Nat)"/>
    <property type="match status" value="1"/>
</dbReference>
<dbReference type="GO" id="GO:0008999">
    <property type="term" value="F:protein-N-terminal-alanine acetyltransferase activity"/>
    <property type="evidence" value="ECO:0007669"/>
    <property type="project" value="UniProtKB-EC"/>
</dbReference>
<evidence type="ECO:0000256" key="4">
    <source>
        <dbReference type="ARBA" id="ARBA00023315"/>
    </source>
</evidence>
<keyword evidence="9" id="KW-1185">Reference proteome</keyword>
<dbReference type="AlphaFoldDB" id="A0A1Q8EFE1"/>